<dbReference type="EMBL" id="CACVKT020005391">
    <property type="protein sequence ID" value="CAC5394842.1"/>
    <property type="molecule type" value="Genomic_DNA"/>
</dbReference>
<dbReference type="AlphaFoldDB" id="A0A6J8CHV2"/>
<organism evidence="1 2">
    <name type="scientific">Mytilus coruscus</name>
    <name type="common">Sea mussel</name>
    <dbReference type="NCBI Taxonomy" id="42192"/>
    <lineage>
        <taxon>Eukaryota</taxon>
        <taxon>Metazoa</taxon>
        <taxon>Spiralia</taxon>
        <taxon>Lophotrochozoa</taxon>
        <taxon>Mollusca</taxon>
        <taxon>Bivalvia</taxon>
        <taxon>Autobranchia</taxon>
        <taxon>Pteriomorphia</taxon>
        <taxon>Mytilida</taxon>
        <taxon>Mytiloidea</taxon>
        <taxon>Mytilidae</taxon>
        <taxon>Mytilinae</taxon>
        <taxon>Mytilus</taxon>
    </lineage>
</organism>
<gene>
    <name evidence="1" type="ORF">MCOR_29559</name>
</gene>
<dbReference type="Proteomes" id="UP000507470">
    <property type="component" value="Unassembled WGS sequence"/>
</dbReference>
<keyword evidence="2" id="KW-1185">Reference proteome</keyword>
<dbReference type="OrthoDB" id="10436564at2759"/>
<sequence>MFPEATPDKINYSALFSDNSRNSDAVHEISIICTKDNNTQFDDTNNLKTLMNIVTRPTFEYSGILIDRKEKTEKEILKKYKCLAINNEQCVTKNHTFQLQVEWILSDEEKYTRETPEIEDTYTCKCNSTNMADNLYCNGTVYTYFSSKTMFLQDLKKLFCCLIRM</sequence>
<evidence type="ECO:0000313" key="1">
    <source>
        <dbReference type="EMBL" id="CAC5394842.1"/>
    </source>
</evidence>
<reference evidence="1 2" key="1">
    <citation type="submission" date="2020-06" db="EMBL/GenBank/DDBJ databases">
        <authorList>
            <person name="Li R."/>
            <person name="Bekaert M."/>
        </authorList>
    </citation>
    <scope>NUCLEOTIDE SEQUENCE [LARGE SCALE GENOMIC DNA]</scope>
    <source>
        <strain evidence="2">wild</strain>
    </source>
</reference>
<accession>A0A6J8CHV2</accession>
<name>A0A6J8CHV2_MYTCO</name>
<proteinExistence type="predicted"/>
<evidence type="ECO:0000313" key="2">
    <source>
        <dbReference type="Proteomes" id="UP000507470"/>
    </source>
</evidence>
<protein>
    <submittedName>
        <fullName evidence="1">Uncharacterized protein</fullName>
    </submittedName>
</protein>